<dbReference type="Proteomes" id="UP000293550">
    <property type="component" value="Unassembled WGS sequence"/>
</dbReference>
<evidence type="ECO:0008006" key="4">
    <source>
        <dbReference type="Google" id="ProtNLM"/>
    </source>
</evidence>
<dbReference type="InterPro" id="IPR051706">
    <property type="entry name" value="Glycosyltransferase_domain"/>
</dbReference>
<keyword evidence="1" id="KW-0808">Transferase</keyword>
<dbReference type="Gene3D" id="3.90.550.20">
    <property type="match status" value="1"/>
</dbReference>
<organism evidence="2 3">
    <name type="scientific">Candidatus Finniella inopinata</name>
    <dbReference type="NCBI Taxonomy" id="1696036"/>
    <lineage>
        <taxon>Bacteria</taxon>
        <taxon>Pseudomonadati</taxon>
        <taxon>Pseudomonadota</taxon>
        <taxon>Alphaproteobacteria</taxon>
        <taxon>Holosporales</taxon>
        <taxon>Candidatus Paracaedibacteraceae</taxon>
        <taxon>Candidatus Finniella</taxon>
    </lineage>
</organism>
<proteinExistence type="predicted"/>
<dbReference type="GO" id="GO:0051999">
    <property type="term" value="P:mannosyl-inositol phosphorylceramide biosynthetic process"/>
    <property type="evidence" value="ECO:0007669"/>
    <property type="project" value="TreeGrafter"/>
</dbReference>
<keyword evidence="3" id="KW-1185">Reference proteome</keyword>
<protein>
    <recommendedName>
        <fullName evidence="4">Glycosyl transferase</fullName>
    </recommendedName>
</protein>
<comment type="caution">
    <text evidence="2">The sequence shown here is derived from an EMBL/GenBank/DDBJ whole genome shotgun (WGS) entry which is preliminary data.</text>
</comment>
<dbReference type="PANTHER" id="PTHR32385:SF15">
    <property type="entry name" value="INOSITOL PHOSPHOCERAMIDE MANNOSYLTRANSFERASE 1"/>
    <property type="match status" value="1"/>
</dbReference>
<name>A0A4Q7DLR7_9PROT</name>
<evidence type="ECO:0000313" key="2">
    <source>
        <dbReference type="EMBL" id="RZI47134.1"/>
    </source>
</evidence>
<dbReference type="GO" id="GO:0016020">
    <property type="term" value="C:membrane"/>
    <property type="evidence" value="ECO:0007669"/>
    <property type="project" value="GOC"/>
</dbReference>
<dbReference type="GO" id="GO:0000030">
    <property type="term" value="F:mannosyltransferase activity"/>
    <property type="evidence" value="ECO:0007669"/>
    <property type="project" value="TreeGrafter"/>
</dbReference>
<dbReference type="InterPro" id="IPR029044">
    <property type="entry name" value="Nucleotide-diphossugar_trans"/>
</dbReference>
<dbReference type="Pfam" id="PF04488">
    <property type="entry name" value="Gly_transf_sug"/>
    <property type="match status" value="1"/>
</dbReference>
<dbReference type="AlphaFoldDB" id="A0A4Q7DLR7"/>
<evidence type="ECO:0000256" key="1">
    <source>
        <dbReference type="ARBA" id="ARBA00022679"/>
    </source>
</evidence>
<accession>A0A4Q7DLR7</accession>
<evidence type="ECO:0000313" key="3">
    <source>
        <dbReference type="Proteomes" id="UP000293550"/>
    </source>
</evidence>
<sequence length="387" mass="44221">MFYMFIIHILLLLSNQDINASDIFGDDHVGRNQSFNHPKFGPIFGIRTYPVSNFVAYSADKQTFFKPSAPYYRNTVLPQEDIDIDKAYRQFDKLWRENHPDIACHFDNLMATTEPRIPLVTHSIWLTNLDAPVELKDEFIVWFKKSCSMNLVSVGWKHYLWVQDRTKLPKTVKELEKVGVEIKEVYGVLAEESDFYGLKSNFDQEVSDSKFGRASDILRVIFLYKFGGIYRDIDFEMTRPFTGLHLAYDFYAGIEGAYSCPCNAIYGSRPGHPVLSGLLEIFLRNYDPKTTPSYILTSLNVGGELLRTLCQTGPIALGVAVKKTILSHGVISFGLPIKDQPDGRRDRNIIFPSEVFFAYFNQGKNCDSFGWHAFTGSWLKNEFGSRG</sequence>
<gene>
    <name evidence="2" type="ORF">EQU50_00695</name>
</gene>
<dbReference type="SUPFAM" id="SSF53448">
    <property type="entry name" value="Nucleotide-diphospho-sugar transferases"/>
    <property type="match status" value="1"/>
</dbReference>
<dbReference type="InterPro" id="IPR007577">
    <property type="entry name" value="GlycoTrfase_DXD_sugar-bd_CS"/>
</dbReference>
<dbReference type="EMBL" id="SCFB01000001">
    <property type="protein sequence ID" value="RZI47134.1"/>
    <property type="molecule type" value="Genomic_DNA"/>
</dbReference>
<reference evidence="2 3" key="1">
    <citation type="submission" date="2018-10" db="EMBL/GenBank/DDBJ databases">
        <title>An updated phylogeny of the Alphaproteobacteria reveals that the parasitic Rickettsiales and Holosporales have independent origins.</title>
        <authorList>
            <person name="Munoz-Gomez S.A."/>
            <person name="Hess S."/>
            <person name="Burger G."/>
            <person name="Lang B.F."/>
            <person name="Susko E."/>
            <person name="Slamovits C.H."/>
            <person name="Roger A.J."/>
        </authorList>
    </citation>
    <scope>NUCLEOTIDE SEQUENCE [LARGE SCALE GENOMIC DNA]</scope>
    <source>
        <strain evidence="2">HOLO01</strain>
    </source>
</reference>
<dbReference type="PANTHER" id="PTHR32385">
    <property type="entry name" value="MANNOSYL PHOSPHORYLINOSITOL CERAMIDE SYNTHASE"/>
    <property type="match status" value="1"/>
</dbReference>
<dbReference type="OrthoDB" id="146908at2"/>